<proteinExistence type="inferred from homology"/>
<dbReference type="Pfam" id="PF13561">
    <property type="entry name" value="adh_short_C2"/>
    <property type="match status" value="1"/>
</dbReference>
<evidence type="ECO:0000256" key="1">
    <source>
        <dbReference type="ARBA" id="ARBA00006484"/>
    </source>
</evidence>
<dbReference type="SUPFAM" id="SSF51735">
    <property type="entry name" value="NAD(P)-binding Rossmann-fold domains"/>
    <property type="match status" value="1"/>
</dbReference>
<dbReference type="Proteomes" id="UP000053342">
    <property type="component" value="Unassembled WGS sequence"/>
</dbReference>
<organism evidence="4 5">
    <name type="scientific">Exophiala oligosperma</name>
    <dbReference type="NCBI Taxonomy" id="215243"/>
    <lineage>
        <taxon>Eukaryota</taxon>
        <taxon>Fungi</taxon>
        <taxon>Dikarya</taxon>
        <taxon>Ascomycota</taxon>
        <taxon>Pezizomycotina</taxon>
        <taxon>Eurotiomycetes</taxon>
        <taxon>Chaetothyriomycetidae</taxon>
        <taxon>Chaetothyriales</taxon>
        <taxon>Herpotrichiellaceae</taxon>
        <taxon>Exophiala</taxon>
    </lineage>
</organism>
<keyword evidence="2" id="KW-0521">NADP</keyword>
<evidence type="ECO:0000256" key="3">
    <source>
        <dbReference type="ARBA" id="ARBA00023002"/>
    </source>
</evidence>
<evidence type="ECO:0008006" key="6">
    <source>
        <dbReference type="Google" id="ProtNLM"/>
    </source>
</evidence>
<keyword evidence="3" id="KW-0560">Oxidoreductase</keyword>
<dbReference type="InterPro" id="IPR036291">
    <property type="entry name" value="NAD(P)-bd_dom_sf"/>
</dbReference>
<evidence type="ECO:0000313" key="4">
    <source>
        <dbReference type="EMBL" id="KIW37020.1"/>
    </source>
</evidence>
<name>A0A0D2D401_9EURO</name>
<dbReference type="PRINTS" id="PR00080">
    <property type="entry name" value="SDRFAMILY"/>
</dbReference>
<dbReference type="GO" id="GO:0016491">
    <property type="term" value="F:oxidoreductase activity"/>
    <property type="evidence" value="ECO:0007669"/>
    <property type="project" value="UniProtKB-KW"/>
</dbReference>
<dbReference type="AlphaFoldDB" id="A0A0D2D401"/>
<dbReference type="InterPro" id="IPR002347">
    <property type="entry name" value="SDR_fam"/>
</dbReference>
<gene>
    <name evidence="4" type="ORF">PV06_10653</name>
</gene>
<dbReference type="VEuPathDB" id="FungiDB:PV06_10653"/>
<dbReference type="Gene3D" id="3.40.50.720">
    <property type="entry name" value="NAD(P)-binding Rossmann-like Domain"/>
    <property type="match status" value="1"/>
</dbReference>
<dbReference type="PANTHER" id="PTHR43639">
    <property type="entry name" value="OXIDOREDUCTASE, SHORT-CHAIN DEHYDROGENASE/REDUCTASE FAMILY (AFU_ORTHOLOGUE AFUA_5G02870)"/>
    <property type="match status" value="1"/>
</dbReference>
<dbReference type="GeneID" id="27362727"/>
<comment type="similarity">
    <text evidence="1">Belongs to the short-chain dehydrogenases/reductases (SDR) family.</text>
</comment>
<protein>
    <recommendedName>
        <fullName evidence="6">3-oxoacyl-[acyl-carrier-protein] reductase</fullName>
    </recommendedName>
</protein>
<reference evidence="4 5" key="1">
    <citation type="submission" date="2015-01" db="EMBL/GenBank/DDBJ databases">
        <title>The Genome Sequence of Exophiala oligosperma CBS72588.</title>
        <authorList>
            <consortium name="The Broad Institute Genomics Platform"/>
            <person name="Cuomo C."/>
            <person name="de Hoog S."/>
            <person name="Gorbushina A."/>
            <person name="Stielow B."/>
            <person name="Teixiera M."/>
            <person name="Abouelleil A."/>
            <person name="Chapman S.B."/>
            <person name="Priest M."/>
            <person name="Young S.K."/>
            <person name="Wortman J."/>
            <person name="Nusbaum C."/>
            <person name="Birren B."/>
        </authorList>
    </citation>
    <scope>NUCLEOTIDE SEQUENCE [LARGE SCALE GENOMIC DNA]</scope>
    <source>
        <strain evidence="4 5">CBS 72588</strain>
    </source>
</reference>
<keyword evidence="5" id="KW-1185">Reference proteome</keyword>
<evidence type="ECO:0000256" key="2">
    <source>
        <dbReference type="ARBA" id="ARBA00022857"/>
    </source>
</evidence>
<dbReference type="PRINTS" id="PR00081">
    <property type="entry name" value="GDHRDH"/>
</dbReference>
<evidence type="ECO:0000313" key="5">
    <source>
        <dbReference type="Proteomes" id="UP000053342"/>
    </source>
</evidence>
<dbReference type="RefSeq" id="XP_016257236.1">
    <property type="nucleotide sequence ID" value="XM_016412222.1"/>
</dbReference>
<accession>A0A0D2D401</accession>
<dbReference type="HOGENOM" id="CLU_010194_1_3_1"/>
<dbReference type="STRING" id="215243.A0A0D2D401"/>
<sequence length="252" mass="26541">MTKPFQGKTAIVTGGSRGIGAGIAKELARSGAFVVFSYASSSTKANAVVKEIESTGGRALAVKADCTEYSSAKNLVDATVEASGGKIDIIVNNAGCGDDVLLDQVDEETFDMTIYTNLRFPLTLIKEAVPFLQQGSRIVNVGSVASKLVSPYSHLYSASKAALEAVSRTIAATLGQKYSLTCNTINPGPVDTDIWNETLGREKFQATIEATPAAGRIGTVDDIVQIVKFLVSEEARWVTGNTTCANGGMLFD</sequence>
<dbReference type="PANTHER" id="PTHR43639:SF1">
    <property type="entry name" value="SHORT-CHAIN DEHYDROGENASE_REDUCTASE FAMILY PROTEIN"/>
    <property type="match status" value="1"/>
</dbReference>
<dbReference type="InterPro" id="IPR020904">
    <property type="entry name" value="Sc_DH/Rdtase_CS"/>
</dbReference>
<dbReference type="OrthoDB" id="47007at2759"/>
<dbReference type="EMBL" id="KN847346">
    <property type="protein sequence ID" value="KIW37020.1"/>
    <property type="molecule type" value="Genomic_DNA"/>
</dbReference>
<dbReference type="PROSITE" id="PS00061">
    <property type="entry name" value="ADH_SHORT"/>
    <property type="match status" value="1"/>
</dbReference>
<dbReference type="FunFam" id="3.40.50.720:FF:000084">
    <property type="entry name" value="Short-chain dehydrogenase reductase"/>
    <property type="match status" value="1"/>
</dbReference>